<gene>
    <name evidence="1" type="ORF">WMSIL1_LOCUS12466</name>
</gene>
<evidence type="ECO:0000313" key="2">
    <source>
        <dbReference type="Proteomes" id="UP000321570"/>
    </source>
</evidence>
<organism evidence="1 2">
    <name type="scientific">Hymenolepis diminuta</name>
    <name type="common">Rat tapeworm</name>
    <dbReference type="NCBI Taxonomy" id="6216"/>
    <lineage>
        <taxon>Eukaryota</taxon>
        <taxon>Metazoa</taxon>
        <taxon>Spiralia</taxon>
        <taxon>Lophotrochozoa</taxon>
        <taxon>Platyhelminthes</taxon>
        <taxon>Cestoda</taxon>
        <taxon>Eucestoda</taxon>
        <taxon>Cyclophyllidea</taxon>
        <taxon>Hymenolepididae</taxon>
        <taxon>Hymenolepis</taxon>
    </lineage>
</organism>
<dbReference type="Proteomes" id="UP000321570">
    <property type="component" value="Unassembled WGS sequence"/>
</dbReference>
<proteinExistence type="predicted"/>
<protein>
    <submittedName>
        <fullName evidence="1">Uncharacterized protein</fullName>
    </submittedName>
</protein>
<name>A0A564Z526_HYMDI</name>
<evidence type="ECO:0000313" key="1">
    <source>
        <dbReference type="EMBL" id="VUZ54419.1"/>
    </source>
</evidence>
<accession>A0A564Z526</accession>
<keyword evidence="2" id="KW-1185">Reference proteome</keyword>
<sequence>MIGAEAPLTRLCLGTSPIHTTPSFSYNCPVQLRHTYNHVLTHVLIQGERLSPVRHIFPRSLLSSILSPLWESVLRFVQCIPV</sequence>
<dbReference type="EMBL" id="CABIJS010000643">
    <property type="protein sequence ID" value="VUZ54419.1"/>
    <property type="molecule type" value="Genomic_DNA"/>
</dbReference>
<dbReference type="AlphaFoldDB" id="A0A564Z526"/>
<reference evidence="1 2" key="1">
    <citation type="submission" date="2019-07" db="EMBL/GenBank/DDBJ databases">
        <authorList>
            <person name="Jastrzebski P J."/>
            <person name="Paukszto L."/>
            <person name="Jastrzebski P J."/>
        </authorList>
    </citation>
    <scope>NUCLEOTIDE SEQUENCE [LARGE SCALE GENOMIC DNA]</scope>
    <source>
        <strain evidence="1 2">WMS-il1</strain>
    </source>
</reference>